<comment type="caution">
    <text evidence="2">The sequence shown here is derived from an EMBL/GenBank/DDBJ whole genome shotgun (WGS) entry which is preliminary data.</text>
</comment>
<dbReference type="AlphaFoldDB" id="A0A4Y3VIS6"/>
<keyword evidence="1" id="KW-0812">Transmembrane</keyword>
<dbReference type="EMBL" id="BJND01000022">
    <property type="protein sequence ID" value="GEC05690.1"/>
    <property type="molecule type" value="Genomic_DNA"/>
</dbReference>
<name>A0A4Y3VIS6_9ACTN</name>
<feature type="transmembrane region" description="Helical" evidence="1">
    <location>
        <begin position="18"/>
        <end position="35"/>
    </location>
</feature>
<keyword evidence="3" id="KW-1185">Reference proteome</keyword>
<proteinExistence type="predicted"/>
<evidence type="ECO:0000313" key="3">
    <source>
        <dbReference type="Proteomes" id="UP000317881"/>
    </source>
</evidence>
<keyword evidence="1" id="KW-1133">Transmembrane helix</keyword>
<dbReference type="RefSeq" id="WP_141310328.1">
    <property type="nucleotide sequence ID" value="NZ_BJND01000022.1"/>
</dbReference>
<sequence length="64" mass="6969">MTAWQIVKRLLQNGRGQLATLIVFDVLVAWVAVALLPPGYLMVAVAPAVVVNALLISRWNGSQR</sequence>
<evidence type="ECO:0000313" key="2">
    <source>
        <dbReference type="EMBL" id="GEC05690.1"/>
    </source>
</evidence>
<dbReference type="Proteomes" id="UP000317881">
    <property type="component" value="Unassembled WGS sequence"/>
</dbReference>
<accession>A0A4Y3VIS6</accession>
<feature type="transmembrane region" description="Helical" evidence="1">
    <location>
        <begin position="41"/>
        <end position="59"/>
    </location>
</feature>
<keyword evidence="1" id="KW-0472">Membrane</keyword>
<gene>
    <name evidence="2" type="ORF">SSP24_33450</name>
</gene>
<reference evidence="2 3" key="1">
    <citation type="submission" date="2019-06" db="EMBL/GenBank/DDBJ databases">
        <title>Whole genome shotgun sequence of Streptomyces spinoverrucosus NBRC 14228.</title>
        <authorList>
            <person name="Hosoyama A."/>
            <person name="Uohara A."/>
            <person name="Ohji S."/>
            <person name="Ichikawa N."/>
        </authorList>
    </citation>
    <scope>NUCLEOTIDE SEQUENCE [LARGE SCALE GENOMIC DNA]</scope>
    <source>
        <strain evidence="2 3">NBRC 14228</strain>
    </source>
</reference>
<protein>
    <submittedName>
        <fullName evidence="2">Uncharacterized protein</fullName>
    </submittedName>
</protein>
<organism evidence="2 3">
    <name type="scientific">Streptomyces spinoverrucosus</name>
    <dbReference type="NCBI Taxonomy" id="284043"/>
    <lineage>
        <taxon>Bacteria</taxon>
        <taxon>Bacillati</taxon>
        <taxon>Actinomycetota</taxon>
        <taxon>Actinomycetes</taxon>
        <taxon>Kitasatosporales</taxon>
        <taxon>Streptomycetaceae</taxon>
        <taxon>Streptomyces</taxon>
    </lineage>
</organism>
<evidence type="ECO:0000256" key="1">
    <source>
        <dbReference type="SAM" id="Phobius"/>
    </source>
</evidence>